<organism evidence="8 9">
    <name type="scientific">Achaetomium macrosporum</name>
    <dbReference type="NCBI Taxonomy" id="79813"/>
    <lineage>
        <taxon>Eukaryota</taxon>
        <taxon>Fungi</taxon>
        <taxon>Dikarya</taxon>
        <taxon>Ascomycota</taxon>
        <taxon>Pezizomycotina</taxon>
        <taxon>Sordariomycetes</taxon>
        <taxon>Sordariomycetidae</taxon>
        <taxon>Sordariales</taxon>
        <taxon>Chaetomiaceae</taxon>
        <taxon>Achaetomium</taxon>
    </lineage>
</organism>
<feature type="domain" description="C2H2-type" evidence="7">
    <location>
        <begin position="585"/>
        <end position="612"/>
    </location>
</feature>
<keyword evidence="9" id="KW-1185">Reference proteome</keyword>
<keyword evidence="4" id="KW-0539">Nucleus</keyword>
<dbReference type="PANTHER" id="PTHR35391">
    <property type="entry name" value="C2H2-TYPE DOMAIN-CONTAINING PROTEIN-RELATED"/>
    <property type="match status" value="1"/>
</dbReference>
<feature type="region of interest" description="Disordered" evidence="6">
    <location>
        <begin position="549"/>
        <end position="570"/>
    </location>
</feature>
<dbReference type="Proteomes" id="UP001303760">
    <property type="component" value="Unassembled WGS sequence"/>
</dbReference>
<feature type="region of interest" description="Disordered" evidence="6">
    <location>
        <begin position="25"/>
        <end position="70"/>
    </location>
</feature>
<evidence type="ECO:0000259" key="7">
    <source>
        <dbReference type="PROSITE" id="PS50157"/>
    </source>
</evidence>
<dbReference type="GO" id="GO:0008270">
    <property type="term" value="F:zinc ion binding"/>
    <property type="evidence" value="ECO:0007669"/>
    <property type="project" value="UniProtKB-KW"/>
</dbReference>
<evidence type="ECO:0000256" key="3">
    <source>
        <dbReference type="ARBA" id="ARBA00022833"/>
    </source>
</evidence>
<feature type="compositionally biased region" description="Pro residues" evidence="6">
    <location>
        <begin position="43"/>
        <end position="63"/>
    </location>
</feature>
<keyword evidence="1" id="KW-0479">Metal-binding</keyword>
<evidence type="ECO:0000256" key="4">
    <source>
        <dbReference type="ARBA" id="ARBA00023242"/>
    </source>
</evidence>
<dbReference type="PANTHER" id="PTHR35391:SF7">
    <property type="entry name" value="C2H2-TYPE DOMAIN-CONTAINING PROTEIN"/>
    <property type="match status" value="1"/>
</dbReference>
<dbReference type="CDD" id="cd00067">
    <property type="entry name" value="GAL4"/>
    <property type="match status" value="1"/>
</dbReference>
<sequence length="681" mass="75720">MIKCDGQWPACANCIRSKKLCSGHPAPRWDIESPGESPRHELPPGPTLQPDPQPVNIRPPPDGDSPASLAPGIGIDNWRYTLSHDGRQEAPSSPHHGLASRLSTAASELFSQLLAHGRPSQPSNFSKSLFRKLGREYSCLQLWCDGYGLASGDLDVVLAESRRLRCLTVRLLARICYTLADKLTPVSLLSLDDISRDGLKDQAARTRDLAETAMLAIRDTDHTESDSDDSEEDGDSETGSVTNYDSHAVEDIVEDLKTDIQCLVDLGPRFKEPVRDRTDKEEAAAPPQETSWDPAEYLTARILLRFPEADPVFARILGQANWDRAQRLYSAKEMNTQSAEKQVVEAEPASRAPGTVLESAFHDSGLGTSIPTASYAETVLSYYGTNGNSIRIPPIPTTGRQGKSFECPICGCRGQLPADRWKTLWKRHVLSDLQPYVCITASCGFSGVPFPDKMAWMQHLELEHGLRHEITCPLCQERIRDGPDTKYASHLARHLEEVSLMILPANAEPEEDKAGYYDNDDEPIMSSDVPPPLLPPRLVPMSNQYLSDSASDEEASRCNTPSPTPNAEMASHAEPHAGITGTVGYACPECGKAFARLCNLNKHSKSHSRPYKCHFPRCKYSTLGWPTAKELQRHINDKHLVLPRIFPCLFQPCPYWSKRESNCKQHMEKAHNWAYVRQERS</sequence>
<dbReference type="InterPro" id="IPR036236">
    <property type="entry name" value="Znf_C2H2_sf"/>
</dbReference>
<evidence type="ECO:0000256" key="2">
    <source>
        <dbReference type="ARBA" id="ARBA00022771"/>
    </source>
</evidence>
<accession>A0AAN7C2D4</accession>
<dbReference type="PROSITE" id="PS00028">
    <property type="entry name" value="ZINC_FINGER_C2H2_1"/>
    <property type="match status" value="1"/>
</dbReference>
<dbReference type="GO" id="GO:0000981">
    <property type="term" value="F:DNA-binding transcription factor activity, RNA polymerase II-specific"/>
    <property type="evidence" value="ECO:0007669"/>
    <property type="project" value="InterPro"/>
</dbReference>
<reference evidence="8" key="2">
    <citation type="submission" date="2023-05" db="EMBL/GenBank/DDBJ databases">
        <authorList>
            <consortium name="Lawrence Berkeley National Laboratory"/>
            <person name="Steindorff A."/>
            <person name="Hensen N."/>
            <person name="Bonometti L."/>
            <person name="Westerberg I."/>
            <person name="Brannstrom I.O."/>
            <person name="Guillou S."/>
            <person name="Cros-Aarteil S."/>
            <person name="Calhoun S."/>
            <person name="Haridas S."/>
            <person name="Kuo A."/>
            <person name="Mondo S."/>
            <person name="Pangilinan J."/>
            <person name="Riley R."/>
            <person name="Labutti K."/>
            <person name="Andreopoulos B."/>
            <person name="Lipzen A."/>
            <person name="Chen C."/>
            <person name="Yanf M."/>
            <person name="Daum C."/>
            <person name="Ng V."/>
            <person name="Clum A."/>
            <person name="Ohm R."/>
            <person name="Martin F."/>
            <person name="Silar P."/>
            <person name="Natvig D."/>
            <person name="Lalanne C."/>
            <person name="Gautier V."/>
            <person name="Ament-Velasquez S.L."/>
            <person name="Kruys A."/>
            <person name="Hutchinson M.I."/>
            <person name="Powell A.J."/>
            <person name="Barry K."/>
            <person name="Miller A.N."/>
            <person name="Grigoriev I.V."/>
            <person name="Debuchy R."/>
            <person name="Gladieux P."/>
            <person name="Thoren M.H."/>
            <person name="Johannesson H."/>
        </authorList>
    </citation>
    <scope>NUCLEOTIDE SEQUENCE</scope>
    <source>
        <strain evidence="8">CBS 532.94</strain>
    </source>
</reference>
<keyword evidence="2 5" id="KW-0863">Zinc-finger</keyword>
<protein>
    <recommendedName>
        <fullName evidence="7">C2H2-type domain-containing protein</fullName>
    </recommendedName>
</protein>
<feature type="compositionally biased region" description="Basic and acidic residues" evidence="6">
    <location>
        <begin position="273"/>
        <end position="283"/>
    </location>
</feature>
<dbReference type="EMBL" id="MU860608">
    <property type="protein sequence ID" value="KAK4233258.1"/>
    <property type="molecule type" value="Genomic_DNA"/>
</dbReference>
<feature type="compositionally biased region" description="Basic and acidic residues" evidence="6">
    <location>
        <begin position="27"/>
        <end position="42"/>
    </location>
</feature>
<proteinExistence type="predicted"/>
<gene>
    <name evidence="8" type="ORF">C8A03DRAFT_19629</name>
</gene>
<comment type="caution">
    <text evidence="8">The sequence shown here is derived from an EMBL/GenBank/DDBJ whole genome shotgun (WGS) entry which is preliminary data.</text>
</comment>
<evidence type="ECO:0000256" key="5">
    <source>
        <dbReference type="PROSITE-ProRule" id="PRU00042"/>
    </source>
</evidence>
<evidence type="ECO:0000256" key="6">
    <source>
        <dbReference type="SAM" id="MobiDB-lite"/>
    </source>
</evidence>
<reference evidence="8" key="1">
    <citation type="journal article" date="2023" name="Mol. Phylogenet. Evol.">
        <title>Genome-scale phylogeny and comparative genomics of the fungal order Sordariales.</title>
        <authorList>
            <person name="Hensen N."/>
            <person name="Bonometti L."/>
            <person name="Westerberg I."/>
            <person name="Brannstrom I.O."/>
            <person name="Guillou S."/>
            <person name="Cros-Aarteil S."/>
            <person name="Calhoun S."/>
            <person name="Haridas S."/>
            <person name="Kuo A."/>
            <person name="Mondo S."/>
            <person name="Pangilinan J."/>
            <person name="Riley R."/>
            <person name="LaButti K."/>
            <person name="Andreopoulos B."/>
            <person name="Lipzen A."/>
            <person name="Chen C."/>
            <person name="Yan M."/>
            <person name="Daum C."/>
            <person name="Ng V."/>
            <person name="Clum A."/>
            <person name="Steindorff A."/>
            <person name="Ohm R.A."/>
            <person name="Martin F."/>
            <person name="Silar P."/>
            <person name="Natvig D.O."/>
            <person name="Lalanne C."/>
            <person name="Gautier V."/>
            <person name="Ament-Velasquez S.L."/>
            <person name="Kruys A."/>
            <person name="Hutchinson M.I."/>
            <person name="Powell A.J."/>
            <person name="Barry K."/>
            <person name="Miller A.N."/>
            <person name="Grigoriev I.V."/>
            <person name="Debuchy R."/>
            <person name="Gladieux P."/>
            <person name="Hiltunen Thoren M."/>
            <person name="Johannesson H."/>
        </authorList>
    </citation>
    <scope>NUCLEOTIDE SEQUENCE</scope>
    <source>
        <strain evidence="8">CBS 532.94</strain>
    </source>
</reference>
<feature type="non-terminal residue" evidence="8">
    <location>
        <position position="681"/>
    </location>
</feature>
<dbReference type="SUPFAM" id="SSF57667">
    <property type="entry name" value="beta-beta-alpha zinc fingers"/>
    <property type="match status" value="1"/>
</dbReference>
<dbReference type="PROSITE" id="PS50157">
    <property type="entry name" value="ZINC_FINGER_C2H2_2"/>
    <property type="match status" value="1"/>
</dbReference>
<feature type="compositionally biased region" description="Acidic residues" evidence="6">
    <location>
        <begin position="226"/>
        <end position="236"/>
    </location>
</feature>
<dbReference type="SMART" id="SM00355">
    <property type="entry name" value="ZnF_C2H2"/>
    <property type="match status" value="5"/>
</dbReference>
<evidence type="ECO:0000313" key="8">
    <source>
        <dbReference type="EMBL" id="KAK4233258.1"/>
    </source>
</evidence>
<keyword evidence="3" id="KW-0862">Zinc</keyword>
<feature type="region of interest" description="Disordered" evidence="6">
    <location>
        <begin position="273"/>
        <end position="292"/>
    </location>
</feature>
<feature type="region of interest" description="Disordered" evidence="6">
    <location>
        <begin position="216"/>
        <end position="245"/>
    </location>
</feature>
<name>A0AAN7C2D4_9PEZI</name>
<dbReference type="Gene3D" id="3.30.160.60">
    <property type="entry name" value="Classic Zinc Finger"/>
    <property type="match status" value="1"/>
</dbReference>
<dbReference type="FunFam" id="3.30.160.60:FF:000446">
    <property type="entry name" value="Zinc finger protein"/>
    <property type="match status" value="1"/>
</dbReference>
<evidence type="ECO:0000256" key="1">
    <source>
        <dbReference type="ARBA" id="ARBA00022723"/>
    </source>
</evidence>
<dbReference type="AlphaFoldDB" id="A0AAN7C2D4"/>
<evidence type="ECO:0000313" key="9">
    <source>
        <dbReference type="Proteomes" id="UP001303760"/>
    </source>
</evidence>
<dbReference type="InterPro" id="IPR001138">
    <property type="entry name" value="Zn2Cys6_DnaBD"/>
</dbReference>
<dbReference type="InterPro" id="IPR013087">
    <property type="entry name" value="Znf_C2H2_type"/>
</dbReference>